<organism evidence="1 2">
    <name type="scientific">Flavobacterium palustre</name>
    <dbReference type="NCBI Taxonomy" id="1476463"/>
    <lineage>
        <taxon>Bacteria</taxon>
        <taxon>Pseudomonadati</taxon>
        <taxon>Bacteroidota</taxon>
        <taxon>Flavobacteriia</taxon>
        <taxon>Flavobacteriales</taxon>
        <taxon>Flavobacteriaceae</taxon>
        <taxon>Flavobacterium</taxon>
    </lineage>
</organism>
<evidence type="ECO:0000313" key="1">
    <source>
        <dbReference type="EMBL" id="GGA72828.1"/>
    </source>
</evidence>
<protein>
    <submittedName>
        <fullName evidence="1">Uncharacterized protein</fullName>
    </submittedName>
</protein>
<dbReference type="Pfam" id="PF22105">
    <property type="entry name" value="DUF6943"/>
    <property type="match status" value="1"/>
</dbReference>
<dbReference type="EMBL" id="BMGA01000002">
    <property type="protein sequence ID" value="GGA72828.1"/>
    <property type="molecule type" value="Genomic_DNA"/>
</dbReference>
<gene>
    <name evidence="1" type="ORF">GCM10008015_11890</name>
</gene>
<name>A0ABQ1HEY1_9FLAO</name>
<comment type="caution">
    <text evidence="1">The sequence shown here is derived from an EMBL/GenBank/DDBJ whole genome shotgun (WGS) entry which is preliminary data.</text>
</comment>
<sequence>MNSGKPQKEPFTNSFVIIFQNEEDCENIYFVAYSLWKTKFWHPFLVGSVIPFLRLQIFSKEFNLKASLMMQEHEEHLKQVAALKLLEQKEKQFHENINLINDMRKVILHRYSNR</sequence>
<evidence type="ECO:0000313" key="2">
    <source>
        <dbReference type="Proteomes" id="UP000658793"/>
    </source>
</evidence>
<dbReference type="InterPro" id="IPR054223">
    <property type="entry name" value="DUF6943"/>
</dbReference>
<proteinExistence type="predicted"/>
<accession>A0ABQ1HEY1</accession>
<dbReference type="Proteomes" id="UP000658793">
    <property type="component" value="Unassembled WGS sequence"/>
</dbReference>
<reference evidence="2" key="1">
    <citation type="journal article" date="2019" name="Int. J. Syst. Evol. Microbiol.">
        <title>The Global Catalogue of Microorganisms (GCM) 10K type strain sequencing project: providing services to taxonomists for standard genome sequencing and annotation.</title>
        <authorList>
            <consortium name="The Broad Institute Genomics Platform"/>
            <consortium name="The Broad Institute Genome Sequencing Center for Infectious Disease"/>
            <person name="Wu L."/>
            <person name="Ma J."/>
        </authorList>
    </citation>
    <scope>NUCLEOTIDE SEQUENCE [LARGE SCALE GENOMIC DNA]</scope>
    <source>
        <strain evidence="2">CGMCC 1.12811</strain>
    </source>
</reference>
<keyword evidence="2" id="KW-1185">Reference proteome</keyword>